<keyword evidence="2" id="KW-0812">Transmembrane</keyword>
<dbReference type="Proteomes" id="UP000606044">
    <property type="component" value="Unassembled WGS sequence"/>
</dbReference>
<feature type="domain" description="TonB C-terminal" evidence="6">
    <location>
        <begin position="82"/>
        <end position="178"/>
    </location>
</feature>
<evidence type="ECO:0000256" key="4">
    <source>
        <dbReference type="ARBA" id="ARBA00023136"/>
    </source>
</evidence>
<evidence type="ECO:0000313" key="8">
    <source>
        <dbReference type="Proteomes" id="UP000606044"/>
    </source>
</evidence>
<dbReference type="InterPro" id="IPR006260">
    <property type="entry name" value="TonB/TolA_C"/>
</dbReference>
<dbReference type="GO" id="GO:0016020">
    <property type="term" value="C:membrane"/>
    <property type="evidence" value="ECO:0007669"/>
    <property type="project" value="UniProtKB-SubCell"/>
</dbReference>
<dbReference type="GO" id="GO:0055085">
    <property type="term" value="P:transmembrane transport"/>
    <property type="evidence" value="ECO:0007669"/>
    <property type="project" value="InterPro"/>
</dbReference>
<evidence type="ECO:0000256" key="2">
    <source>
        <dbReference type="ARBA" id="ARBA00022692"/>
    </source>
</evidence>
<evidence type="ECO:0000256" key="1">
    <source>
        <dbReference type="ARBA" id="ARBA00004167"/>
    </source>
</evidence>
<keyword evidence="3" id="KW-1133">Transmembrane helix</keyword>
<evidence type="ECO:0000259" key="6">
    <source>
        <dbReference type="PROSITE" id="PS52015"/>
    </source>
</evidence>
<gene>
    <name evidence="7" type="ORF">GCM10007301_50070</name>
</gene>
<accession>A0A917CCW6</accession>
<evidence type="ECO:0000313" key="7">
    <source>
        <dbReference type="EMBL" id="GGF84094.1"/>
    </source>
</evidence>
<keyword evidence="4" id="KW-0472">Membrane</keyword>
<comment type="caution">
    <text evidence="7">The sequence shown here is derived from an EMBL/GenBank/DDBJ whole genome shotgun (WGS) entry which is preliminary data.</text>
</comment>
<reference evidence="7" key="1">
    <citation type="journal article" date="2014" name="Int. J. Syst. Evol. Microbiol.">
        <title>Complete genome sequence of Corynebacterium casei LMG S-19264T (=DSM 44701T), isolated from a smear-ripened cheese.</title>
        <authorList>
            <consortium name="US DOE Joint Genome Institute (JGI-PGF)"/>
            <person name="Walter F."/>
            <person name="Albersmeier A."/>
            <person name="Kalinowski J."/>
            <person name="Ruckert C."/>
        </authorList>
    </citation>
    <scope>NUCLEOTIDE SEQUENCE</scope>
    <source>
        <strain evidence="7">CCM 7897</strain>
    </source>
</reference>
<evidence type="ECO:0000256" key="5">
    <source>
        <dbReference type="SAM" id="MobiDB-lite"/>
    </source>
</evidence>
<dbReference type="EMBL" id="BMCT01000009">
    <property type="protein sequence ID" value="GGF84094.1"/>
    <property type="molecule type" value="Genomic_DNA"/>
</dbReference>
<sequence length="217" mass="24389">MYRSDDASIMSRRALVGGLFATLTLTTVASAQSLRQPATPTARPAPAPSYAPTPAPTYAPTPTYAPSRDYEPSSTPPRNRQEWTLAAWRIMAHYQDVPEDMPDRQARLETHVSFKLRRDGTLVDADITKSSGRPQLDDSVMGMVARSAPFPPLPDDMNPNRRINLPVVFEYVQDPDQERYIIDADSARQTRELMDRRRIRNGGWRRGAGQGLRRNVP</sequence>
<feature type="compositionally biased region" description="Pro residues" evidence="5">
    <location>
        <begin position="43"/>
        <end position="59"/>
    </location>
</feature>
<comment type="subcellular location">
    <subcellularLocation>
        <location evidence="1">Membrane</location>
        <topology evidence="1">Single-pass membrane protein</topology>
    </subcellularLocation>
</comment>
<keyword evidence="8" id="KW-1185">Reference proteome</keyword>
<protein>
    <recommendedName>
        <fullName evidence="6">TonB C-terminal domain-containing protein</fullName>
    </recommendedName>
</protein>
<reference evidence="7" key="2">
    <citation type="submission" date="2020-09" db="EMBL/GenBank/DDBJ databases">
        <authorList>
            <person name="Sun Q."/>
            <person name="Sedlacek I."/>
        </authorList>
    </citation>
    <scope>NUCLEOTIDE SEQUENCE</scope>
    <source>
        <strain evidence="7">CCM 7897</strain>
    </source>
</reference>
<dbReference type="InterPro" id="IPR037682">
    <property type="entry name" value="TonB_C"/>
</dbReference>
<feature type="region of interest" description="Disordered" evidence="5">
    <location>
        <begin position="33"/>
        <end position="79"/>
    </location>
</feature>
<dbReference type="NCBIfam" id="TIGR01352">
    <property type="entry name" value="tonB_Cterm"/>
    <property type="match status" value="1"/>
</dbReference>
<name>A0A917CCW6_9HYPH</name>
<dbReference type="Pfam" id="PF13103">
    <property type="entry name" value="TonB_2"/>
    <property type="match status" value="1"/>
</dbReference>
<proteinExistence type="predicted"/>
<dbReference type="PROSITE" id="PS52015">
    <property type="entry name" value="TONB_CTD"/>
    <property type="match status" value="1"/>
</dbReference>
<evidence type="ECO:0000256" key="3">
    <source>
        <dbReference type="ARBA" id="ARBA00022989"/>
    </source>
</evidence>
<organism evidence="7 8">
    <name type="scientific">Azorhizobium oxalatiphilum</name>
    <dbReference type="NCBI Taxonomy" id="980631"/>
    <lineage>
        <taxon>Bacteria</taxon>
        <taxon>Pseudomonadati</taxon>
        <taxon>Pseudomonadota</taxon>
        <taxon>Alphaproteobacteria</taxon>
        <taxon>Hyphomicrobiales</taxon>
        <taxon>Xanthobacteraceae</taxon>
        <taxon>Azorhizobium</taxon>
    </lineage>
</organism>
<dbReference type="AlphaFoldDB" id="A0A917CCW6"/>
<dbReference type="SUPFAM" id="SSF74653">
    <property type="entry name" value="TolA/TonB C-terminal domain"/>
    <property type="match status" value="1"/>
</dbReference>
<dbReference type="Gene3D" id="3.30.1150.10">
    <property type="match status" value="1"/>
</dbReference>